<dbReference type="PROSITE" id="PS00463">
    <property type="entry name" value="ZN2_CY6_FUNGAL_1"/>
    <property type="match status" value="1"/>
</dbReference>
<accession>A0ABR3USD6</accession>
<dbReference type="Proteomes" id="UP001578633">
    <property type="component" value="Chromosome 2"/>
</dbReference>
<name>A0ABR3USD6_9PLEO</name>
<dbReference type="RefSeq" id="XP_069309823.1">
    <property type="nucleotide sequence ID" value="XM_069448533.1"/>
</dbReference>
<dbReference type="PANTHER" id="PTHR38111:SF2">
    <property type="entry name" value="FINGER DOMAIN PROTEIN, PUTATIVE (AFU_ORTHOLOGUE AFUA_1G01560)-RELATED"/>
    <property type="match status" value="1"/>
</dbReference>
<reference evidence="3 4" key="1">
    <citation type="submission" date="2024-09" db="EMBL/GenBank/DDBJ databases">
        <title>T2T genomes of carrot and Alternaria dauci and their utility for understanding host-pathogen interaction during carrot leaf blight disease.</title>
        <authorList>
            <person name="Liu W."/>
            <person name="Xu S."/>
            <person name="Ou C."/>
            <person name="Liu X."/>
            <person name="Zhuang F."/>
            <person name="Deng X.W."/>
        </authorList>
    </citation>
    <scope>NUCLEOTIDE SEQUENCE [LARGE SCALE GENOMIC DNA]</scope>
    <source>
        <strain evidence="3 4">A2016</strain>
    </source>
</reference>
<sequence>MVGVGGRSKACDHCKRRRIKCDLAKPQCGRCIKARLQCGGPRGIAIIQYGQRRCTRSDDPSPVRSFALKAIAAVPADVQHPIPGIHRGLSVFHDDTFTAFTLSNFLPISGVLDVAPGTLTTKSFLALATTYFGIKRQDSAVTQFGLKRYSDALGTVHSALAQSVSSPTFDLLEAIMVMSLIEFLVSDGENGWIKHARGLERLFEMRGSEAMASLPCLMILERTRPSLISAGLVLHKPTIMSSIAWKREPWCSHPERVDSLKLMFDILADCPSLFVLFDEISTCPDEEIRMAAIQNLCGEFHRVVASLDDWGDRFASDPSHTPDEIPAARTTPMIEDEYEMLRPAWSTVFQYQSLYHANAMAMYNATTILALRFSDSIDVGSRSAFEHHVREMRLSAAALSICRSVDYHQQELWGEQGSFALLFPLRMAYDGLSEEKPTVRVWLQSIMHDISAGRQGLWRLAQTLLELGR</sequence>
<organism evidence="3 4">
    <name type="scientific">Alternaria dauci</name>
    <dbReference type="NCBI Taxonomy" id="48095"/>
    <lineage>
        <taxon>Eukaryota</taxon>
        <taxon>Fungi</taxon>
        <taxon>Dikarya</taxon>
        <taxon>Ascomycota</taxon>
        <taxon>Pezizomycotina</taxon>
        <taxon>Dothideomycetes</taxon>
        <taxon>Pleosporomycetidae</taxon>
        <taxon>Pleosporales</taxon>
        <taxon>Pleosporineae</taxon>
        <taxon>Pleosporaceae</taxon>
        <taxon>Alternaria</taxon>
        <taxon>Alternaria sect. Porri</taxon>
    </lineage>
</organism>
<dbReference type="CDD" id="cd00067">
    <property type="entry name" value="GAL4"/>
    <property type="match status" value="1"/>
</dbReference>
<dbReference type="InterPro" id="IPR001138">
    <property type="entry name" value="Zn2Cys6_DnaBD"/>
</dbReference>
<dbReference type="EMBL" id="JBHGVX010000002">
    <property type="protein sequence ID" value="KAL1799239.1"/>
    <property type="molecule type" value="Genomic_DNA"/>
</dbReference>
<dbReference type="SMART" id="SM00066">
    <property type="entry name" value="GAL4"/>
    <property type="match status" value="1"/>
</dbReference>
<evidence type="ECO:0000259" key="2">
    <source>
        <dbReference type="PROSITE" id="PS50048"/>
    </source>
</evidence>
<evidence type="ECO:0000313" key="3">
    <source>
        <dbReference type="EMBL" id="KAL1799239.1"/>
    </source>
</evidence>
<dbReference type="PANTHER" id="PTHR38111">
    <property type="entry name" value="ZN(2)-C6 FUNGAL-TYPE DOMAIN-CONTAINING PROTEIN-RELATED"/>
    <property type="match status" value="1"/>
</dbReference>
<dbReference type="InterPro" id="IPR036864">
    <property type="entry name" value="Zn2-C6_fun-type_DNA-bd_sf"/>
</dbReference>
<dbReference type="Pfam" id="PF00172">
    <property type="entry name" value="Zn_clus"/>
    <property type="match status" value="1"/>
</dbReference>
<evidence type="ECO:0000256" key="1">
    <source>
        <dbReference type="ARBA" id="ARBA00023242"/>
    </source>
</evidence>
<keyword evidence="4" id="KW-1185">Reference proteome</keyword>
<protein>
    <recommendedName>
        <fullName evidence="2">Zn(2)-C6 fungal-type domain-containing protein</fullName>
    </recommendedName>
</protein>
<keyword evidence="1" id="KW-0539">Nucleus</keyword>
<dbReference type="SUPFAM" id="SSF57701">
    <property type="entry name" value="Zn2/Cys6 DNA-binding domain"/>
    <property type="match status" value="1"/>
</dbReference>
<evidence type="ECO:0000313" key="4">
    <source>
        <dbReference type="Proteomes" id="UP001578633"/>
    </source>
</evidence>
<dbReference type="InterPro" id="IPR053178">
    <property type="entry name" value="Osmoadaptation_assoc"/>
</dbReference>
<dbReference type="PROSITE" id="PS50048">
    <property type="entry name" value="ZN2_CY6_FUNGAL_2"/>
    <property type="match status" value="1"/>
</dbReference>
<feature type="domain" description="Zn(2)-C6 fungal-type" evidence="2">
    <location>
        <begin position="10"/>
        <end position="38"/>
    </location>
</feature>
<gene>
    <name evidence="3" type="ORF">ACET3X_003276</name>
</gene>
<dbReference type="Gene3D" id="4.10.240.10">
    <property type="entry name" value="Zn(2)-C6 fungal-type DNA-binding domain"/>
    <property type="match status" value="1"/>
</dbReference>
<comment type="caution">
    <text evidence="3">The sequence shown here is derived from an EMBL/GenBank/DDBJ whole genome shotgun (WGS) entry which is preliminary data.</text>
</comment>
<proteinExistence type="predicted"/>
<dbReference type="GeneID" id="96083598"/>